<reference evidence="2" key="1">
    <citation type="submission" date="2010-08" db="EMBL/GenBank/DDBJ databases">
        <authorList>
            <consortium name="Caenorhabditis japonica Sequencing Consortium"/>
            <person name="Wilson R.K."/>
        </authorList>
    </citation>
    <scope>NUCLEOTIDE SEQUENCE [LARGE SCALE GENOMIC DNA]</scope>
    <source>
        <strain evidence="2">DF5081</strain>
    </source>
</reference>
<protein>
    <submittedName>
        <fullName evidence="1">Uncharacterized protein</fullName>
    </submittedName>
</protein>
<dbReference type="Proteomes" id="UP000005237">
    <property type="component" value="Unassembled WGS sequence"/>
</dbReference>
<reference evidence="1" key="2">
    <citation type="submission" date="2022-06" db="UniProtKB">
        <authorList>
            <consortium name="EnsemblMetazoa"/>
        </authorList>
    </citation>
    <scope>IDENTIFICATION</scope>
    <source>
        <strain evidence="1">DF5081</strain>
    </source>
</reference>
<accession>A0A8R1EST4</accession>
<dbReference type="AlphaFoldDB" id="A0A8R1EST4"/>
<name>A0A8R1EST4_CAEJA</name>
<dbReference type="EnsemblMetazoa" id="CJA41171.1">
    <property type="protein sequence ID" value="CJA41171.1"/>
    <property type="gene ID" value="WBGene00217019"/>
</dbReference>
<evidence type="ECO:0000313" key="2">
    <source>
        <dbReference type="Proteomes" id="UP000005237"/>
    </source>
</evidence>
<sequence>MERIYSAHSPINKQKPKMSSKFSYHTAIESDFDRIMKFLSEYFFKEEPFTR</sequence>
<organism evidence="1 2">
    <name type="scientific">Caenorhabditis japonica</name>
    <dbReference type="NCBI Taxonomy" id="281687"/>
    <lineage>
        <taxon>Eukaryota</taxon>
        <taxon>Metazoa</taxon>
        <taxon>Ecdysozoa</taxon>
        <taxon>Nematoda</taxon>
        <taxon>Chromadorea</taxon>
        <taxon>Rhabditida</taxon>
        <taxon>Rhabditina</taxon>
        <taxon>Rhabditomorpha</taxon>
        <taxon>Rhabditoidea</taxon>
        <taxon>Rhabditidae</taxon>
        <taxon>Peloderinae</taxon>
        <taxon>Caenorhabditis</taxon>
    </lineage>
</organism>
<dbReference type="Gene3D" id="3.40.630.30">
    <property type="match status" value="1"/>
</dbReference>
<evidence type="ECO:0000313" key="1">
    <source>
        <dbReference type="EnsemblMetazoa" id="CJA41171.1"/>
    </source>
</evidence>
<proteinExistence type="predicted"/>
<keyword evidence="2" id="KW-1185">Reference proteome</keyword>